<dbReference type="RefSeq" id="WP_105000936.1">
    <property type="nucleotide sequence ID" value="NZ_MQVX01000001.1"/>
</dbReference>
<evidence type="ECO:0000313" key="2">
    <source>
        <dbReference type="EMBL" id="PQJ15286.1"/>
    </source>
</evidence>
<organism evidence="2 3">
    <name type="scientific">Aureicoccus marinus</name>
    <dbReference type="NCBI Taxonomy" id="754435"/>
    <lineage>
        <taxon>Bacteria</taxon>
        <taxon>Pseudomonadati</taxon>
        <taxon>Bacteroidota</taxon>
        <taxon>Flavobacteriia</taxon>
        <taxon>Flavobacteriales</taxon>
        <taxon>Flavobacteriaceae</taxon>
        <taxon>Aureicoccus</taxon>
    </lineage>
</organism>
<sequence>MVSISKKQVLTVLVTVAVLLCIPLVAMQFSPEVNWDMVDFGVAALLLAGFGLLISFLLSQPLTRKYRWGLITGIVLLFLLLWAEMAVGLFGSPLAGS</sequence>
<keyword evidence="1" id="KW-0472">Membrane</keyword>
<gene>
    <name evidence="2" type="ORF">BST99_05655</name>
</gene>
<proteinExistence type="predicted"/>
<reference evidence="3" key="1">
    <citation type="submission" date="2016-11" db="EMBL/GenBank/DDBJ databases">
        <title>Trade-off between light-utilization and light-protection in marine flavobacteria.</title>
        <authorList>
            <person name="Kumagai Y."/>
            <person name="Yoshizawa S."/>
            <person name="Kogure K."/>
        </authorList>
    </citation>
    <scope>NUCLEOTIDE SEQUENCE [LARGE SCALE GENOMIC DNA]</scope>
    <source>
        <strain evidence="3">SG-18</strain>
    </source>
</reference>
<accession>A0A2S7T754</accession>
<keyword evidence="1" id="KW-1133">Transmembrane helix</keyword>
<comment type="caution">
    <text evidence="2">The sequence shown here is derived from an EMBL/GenBank/DDBJ whole genome shotgun (WGS) entry which is preliminary data.</text>
</comment>
<dbReference type="EMBL" id="MQVX01000001">
    <property type="protein sequence ID" value="PQJ15286.1"/>
    <property type="molecule type" value="Genomic_DNA"/>
</dbReference>
<keyword evidence="3" id="KW-1185">Reference proteome</keyword>
<protein>
    <submittedName>
        <fullName evidence="2">Uncharacterized protein</fullName>
    </submittedName>
</protein>
<evidence type="ECO:0000313" key="3">
    <source>
        <dbReference type="Proteomes" id="UP000239366"/>
    </source>
</evidence>
<evidence type="ECO:0000256" key="1">
    <source>
        <dbReference type="SAM" id="Phobius"/>
    </source>
</evidence>
<feature type="transmembrane region" description="Helical" evidence="1">
    <location>
        <begin position="37"/>
        <end position="58"/>
    </location>
</feature>
<dbReference type="AlphaFoldDB" id="A0A2S7T754"/>
<name>A0A2S7T754_9FLAO</name>
<feature type="transmembrane region" description="Helical" evidence="1">
    <location>
        <begin position="70"/>
        <end position="91"/>
    </location>
</feature>
<keyword evidence="1" id="KW-0812">Transmembrane</keyword>
<dbReference type="Proteomes" id="UP000239366">
    <property type="component" value="Unassembled WGS sequence"/>
</dbReference>